<evidence type="ECO:0000313" key="2">
    <source>
        <dbReference type="EMBL" id="TQE21943.1"/>
    </source>
</evidence>
<accession>A0AAE9AXD1</accession>
<gene>
    <name evidence="2" type="ORF">Sipo8835_36690</name>
</gene>
<dbReference type="AlphaFoldDB" id="A0AAE9AXD1"/>
<sequence length="71" mass="7923">MEGRLEWPYEEKRSGDDTVAKCVYSFADRRGQTHVRHGTQGRGAERVEIVHDPEDPKGGNKGDGRPLSGWG</sequence>
<dbReference type="EMBL" id="SPAZ01000287">
    <property type="protein sequence ID" value="TQE21943.1"/>
    <property type="molecule type" value="Genomic_DNA"/>
</dbReference>
<comment type="caution">
    <text evidence="2">The sequence shown here is derived from an EMBL/GenBank/DDBJ whole genome shotgun (WGS) entry which is preliminary data.</text>
</comment>
<protein>
    <submittedName>
        <fullName evidence="2">Uncharacterized protein</fullName>
    </submittedName>
</protein>
<dbReference type="Proteomes" id="UP000318720">
    <property type="component" value="Unassembled WGS sequence"/>
</dbReference>
<feature type="region of interest" description="Disordered" evidence="1">
    <location>
        <begin position="33"/>
        <end position="71"/>
    </location>
</feature>
<evidence type="ECO:0000313" key="3">
    <source>
        <dbReference type="Proteomes" id="UP000318720"/>
    </source>
</evidence>
<name>A0AAE9AXD1_9ACTN</name>
<reference evidence="2 3" key="1">
    <citation type="submission" date="2019-03" db="EMBL/GenBank/DDBJ databases">
        <title>Comparative genomic analyses of the sweetpotato soil rot pathogen, Streptomyces ipomoeae.</title>
        <authorList>
            <person name="Ruschel Soares N."/>
            <person name="Badger J.H."/>
            <person name="Huguet-Tapia J.C."/>
            <person name="Clark C.A."/>
            <person name="Pettis G.S."/>
        </authorList>
    </citation>
    <scope>NUCLEOTIDE SEQUENCE [LARGE SCALE GENOMIC DNA]</scope>
    <source>
        <strain evidence="2 3">88-35</strain>
    </source>
</reference>
<dbReference type="RefSeq" id="WP_009336535.1">
    <property type="nucleotide sequence ID" value="NZ_JARAVA010000012.1"/>
</dbReference>
<organism evidence="2 3">
    <name type="scientific">Streptomyces ipomoeae</name>
    <dbReference type="NCBI Taxonomy" id="103232"/>
    <lineage>
        <taxon>Bacteria</taxon>
        <taxon>Bacillati</taxon>
        <taxon>Actinomycetota</taxon>
        <taxon>Actinomycetes</taxon>
        <taxon>Kitasatosporales</taxon>
        <taxon>Streptomycetaceae</taxon>
        <taxon>Streptomyces</taxon>
    </lineage>
</organism>
<feature type="compositionally biased region" description="Basic and acidic residues" evidence="1">
    <location>
        <begin position="43"/>
        <end position="64"/>
    </location>
</feature>
<proteinExistence type="predicted"/>
<evidence type="ECO:0000256" key="1">
    <source>
        <dbReference type="SAM" id="MobiDB-lite"/>
    </source>
</evidence>